<evidence type="ECO:0000259" key="3">
    <source>
        <dbReference type="Pfam" id="PF25441"/>
    </source>
</evidence>
<dbReference type="EMBL" id="JAEHOD010000026">
    <property type="protein sequence ID" value="KAG2446608.1"/>
    <property type="molecule type" value="Genomic_DNA"/>
</dbReference>
<feature type="region of interest" description="Disordered" evidence="2">
    <location>
        <begin position="92"/>
        <end position="169"/>
    </location>
</feature>
<evidence type="ECO:0000256" key="2">
    <source>
        <dbReference type="SAM" id="MobiDB-lite"/>
    </source>
</evidence>
<gene>
    <name evidence="4" type="ORF">HYH02_008593</name>
</gene>
<evidence type="ECO:0000313" key="5">
    <source>
        <dbReference type="Proteomes" id="UP000613740"/>
    </source>
</evidence>
<dbReference type="Pfam" id="PF25441">
    <property type="entry name" value="Hexapep_UGP3_C"/>
    <property type="match status" value="2"/>
</dbReference>
<name>A0A835WFQ1_9CHLO</name>
<dbReference type="InterPro" id="IPR029044">
    <property type="entry name" value="Nucleotide-diphossugar_trans"/>
</dbReference>
<dbReference type="PANTHER" id="PTHR11952">
    <property type="entry name" value="UDP- GLUCOSE PYROPHOSPHORYLASE"/>
    <property type="match status" value="1"/>
</dbReference>
<sequence length="1145" mass="119002">MACRGALAGASAAAGQAGSARAPSAQVPAATFEVPRLGRTAPRGASLPALAGFSSRKVALVTAPRGERVRAAAAAPGPAQPQKPYLGPFIRKGQQQAQQGPATTAAAAASGSSGSSGSSSSSSPNGGLGTKGLLTQLRAQQQLQAQRQESQAQQPPGAPIQPSTTAAAAASAASAAASAPGPSTPPLYAGTVQSYEDEYVLPGWGVELPLEVQAARLRQLLAAVAAAPSDDDKVRVLLSVDSVAAFAATPRNAAVMAALGGLPAAEQRLLLALPAMLQEHVLQEPAAATASAPEALRPRLSALAARLARVETFYDSVGGLLGYQLKSLELIVEGLQDKTARAKEAAKEAQAAAAASVASVTESIDVVSADGTTAEERRRPQVSFHVPKGIDLAGEEGAQVGVGAAAQGLASLPFLAEIYPVGGAGDRLGLVDEATGESLPAAMLPYAGRSLLEVLLRDLQAREYMYFQLTGRQVTTPVAIMTSDAKGNHERVSRLLAELGWAGRGRDAFRLFRQPMVPVVGVEDGKWLLSRPLGPMMKPGGHGAIWKLMWDEGVFDWLQAQHGRRAALVRQISNPMAGMDTTLLALAGAGFSRRNGGASAFGFMSCERAVGAAEGMNVVQERRRWLPDDSHPEGGRYVYEYGVTNVEYTEFEKLGLNDEAVSAGSKTSVFPANTNVLYVGLKGARSVVAEAVARGDGAQLLPGLIFNLNKKVSYTDPLGGPARQVTAGRMESTMQNLADYLTDRFEERKEPNDLLANNQLSTFLVSNLRRKVTSSAKKRREPGSARIAQTPDGSFYDLQRNAWQILQRCGLKNVPEPGSPEQYLEKGPGFIFLFHPALGPLWDVISQKLVGGALAQGSELVLEAAEARLVDVDIAGSLQVYAENVMGHLESPADTAAATASALHAALAEDMAQQQQQQTTTTSLAAAALAAAAASTGAGAAVGAASAPALTMPFGFGTNASAAAGSPSVSAAGGGILRYGRRCGRVQMVNVRVRNAGIDWASPDNVYWKHQVRRHESCKVVLLGQSEFEAHDVTLSGAHTFVVPDGHRLSVTASADGAGGIEAKLTPLTPLSAVDGASTLLAGAAGGFQPSWEWQYVMDSNGAVKLSYVGTTTTVGSRSAPAVGLTAPVMAAAERQGRQVLDFSI</sequence>
<reference evidence="4" key="1">
    <citation type="journal article" date="2020" name="bioRxiv">
        <title>Comparative genomics of Chlamydomonas.</title>
        <authorList>
            <person name="Craig R.J."/>
            <person name="Hasan A.R."/>
            <person name="Ness R.W."/>
            <person name="Keightley P.D."/>
        </authorList>
    </citation>
    <scope>NUCLEOTIDE SEQUENCE</scope>
    <source>
        <strain evidence="4">CCAP 11/173</strain>
    </source>
</reference>
<organism evidence="4 5">
    <name type="scientific">Chlamydomonas schloesseri</name>
    <dbReference type="NCBI Taxonomy" id="2026947"/>
    <lineage>
        <taxon>Eukaryota</taxon>
        <taxon>Viridiplantae</taxon>
        <taxon>Chlorophyta</taxon>
        <taxon>core chlorophytes</taxon>
        <taxon>Chlorophyceae</taxon>
        <taxon>CS clade</taxon>
        <taxon>Chlamydomonadales</taxon>
        <taxon>Chlamydomonadaceae</taxon>
        <taxon>Chlamydomonas</taxon>
    </lineage>
</organism>
<dbReference type="OrthoDB" id="2020092at2759"/>
<dbReference type="Gene3D" id="3.90.550.10">
    <property type="entry name" value="Spore Coat Polysaccharide Biosynthesis Protein SpsA, Chain A"/>
    <property type="match status" value="1"/>
</dbReference>
<protein>
    <recommendedName>
        <fullName evidence="3">UGP3-like C-terminal hexapeptide repeats domain-containing protein</fullName>
    </recommendedName>
</protein>
<keyword evidence="5" id="KW-1185">Reference proteome</keyword>
<accession>A0A835WFQ1</accession>
<feature type="domain" description="UGP3-like C-terminal hexapeptide repeats" evidence="3">
    <location>
        <begin position="960"/>
        <end position="1108"/>
    </location>
</feature>
<dbReference type="GO" id="GO:0003977">
    <property type="term" value="F:UDP-N-acetylglucosamine diphosphorylase activity"/>
    <property type="evidence" value="ECO:0007669"/>
    <property type="project" value="TreeGrafter"/>
</dbReference>
<dbReference type="PANTHER" id="PTHR11952:SF14">
    <property type="entry name" value="UTP--GLUCOSE-1-PHOSPHATE URIDYLYLTRANSFERASE 3, CHLOROPLASTIC"/>
    <property type="match status" value="1"/>
</dbReference>
<dbReference type="GO" id="GO:0006048">
    <property type="term" value="P:UDP-N-acetylglucosamine biosynthetic process"/>
    <property type="evidence" value="ECO:0007669"/>
    <property type="project" value="TreeGrafter"/>
</dbReference>
<proteinExistence type="predicted"/>
<feature type="compositionally biased region" description="Low complexity" evidence="2">
    <location>
        <begin position="131"/>
        <end position="169"/>
    </location>
</feature>
<comment type="caution">
    <text evidence="4">The sequence shown here is derived from an EMBL/GenBank/DDBJ whole genome shotgun (WGS) entry which is preliminary data.</text>
</comment>
<dbReference type="AlphaFoldDB" id="A0A835WFQ1"/>
<feature type="coiled-coil region" evidence="1">
    <location>
        <begin position="325"/>
        <end position="355"/>
    </location>
</feature>
<feature type="compositionally biased region" description="Low complexity" evidence="2">
    <location>
        <begin position="93"/>
        <end position="124"/>
    </location>
</feature>
<dbReference type="Proteomes" id="UP000613740">
    <property type="component" value="Unassembled WGS sequence"/>
</dbReference>
<dbReference type="InterPro" id="IPR057388">
    <property type="entry name" value="Hexapep_UGP3_C"/>
</dbReference>
<keyword evidence="1" id="KW-0175">Coiled coil</keyword>
<dbReference type="InterPro" id="IPR039741">
    <property type="entry name" value="UDP-sugar_pyrophosphorylase"/>
</dbReference>
<evidence type="ECO:0000256" key="1">
    <source>
        <dbReference type="SAM" id="Coils"/>
    </source>
</evidence>
<feature type="domain" description="UGP3-like C-terminal hexapeptide repeats" evidence="3">
    <location>
        <begin position="850"/>
        <end position="894"/>
    </location>
</feature>
<dbReference type="SUPFAM" id="SSF53448">
    <property type="entry name" value="Nucleotide-diphospho-sugar transferases"/>
    <property type="match status" value="1"/>
</dbReference>
<evidence type="ECO:0000313" key="4">
    <source>
        <dbReference type="EMBL" id="KAG2446608.1"/>
    </source>
</evidence>